<dbReference type="AlphaFoldDB" id="A0A2C9UUW0"/>
<evidence type="ECO:0000256" key="6">
    <source>
        <dbReference type="PIRNR" id="PIRNR036417"/>
    </source>
</evidence>
<evidence type="ECO:0000256" key="3">
    <source>
        <dbReference type="ARBA" id="ARBA00022679"/>
    </source>
</evidence>
<reference evidence="10" key="1">
    <citation type="journal article" date="2016" name="Nat. Biotechnol.">
        <title>Sequencing wild and cultivated cassava and related species reveals extensive interspecific hybridization and genetic diversity.</title>
        <authorList>
            <person name="Bredeson J.V."/>
            <person name="Lyons J.B."/>
            <person name="Prochnik S.E."/>
            <person name="Wu G.A."/>
            <person name="Ha C.M."/>
            <person name="Edsinger-Gonzales E."/>
            <person name="Grimwood J."/>
            <person name="Schmutz J."/>
            <person name="Rabbi I.Y."/>
            <person name="Egesi C."/>
            <person name="Nauluvula P."/>
            <person name="Lebot V."/>
            <person name="Ndunguru J."/>
            <person name="Mkamilo G."/>
            <person name="Bart R.S."/>
            <person name="Setter T.L."/>
            <person name="Gleadow R.M."/>
            <person name="Kulakow P."/>
            <person name="Ferguson M.E."/>
            <person name="Rounsley S."/>
            <person name="Rokhsar D.S."/>
        </authorList>
    </citation>
    <scope>NUCLEOTIDE SEQUENCE [LARGE SCALE GENOMIC DNA]</scope>
    <source>
        <strain evidence="10">cv. AM560-2</strain>
    </source>
</reference>
<dbReference type="GO" id="GO:0009409">
    <property type="term" value="P:response to cold"/>
    <property type="evidence" value="ECO:0007669"/>
    <property type="project" value="EnsemblPlants"/>
</dbReference>
<feature type="domain" description="FAE" evidence="7">
    <location>
        <begin position="25"/>
        <end position="308"/>
    </location>
</feature>
<dbReference type="PANTHER" id="PTHR31561">
    <property type="entry name" value="3-KETOACYL-COA SYNTHASE"/>
    <property type="match status" value="1"/>
</dbReference>
<dbReference type="EC" id="2.3.1.-" evidence="6"/>
<dbReference type="Gramene" id="Manes.12G088100.1.v8.1">
    <property type="protein sequence ID" value="Manes.12G088100.1.v8.1.CDS.1"/>
    <property type="gene ID" value="Manes.12G088100.v8.1"/>
</dbReference>
<evidence type="ECO:0000256" key="4">
    <source>
        <dbReference type="ARBA" id="ARBA00023315"/>
    </source>
</evidence>
<dbReference type="EMBL" id="CM004398">
    <property type="protein sequence ID" value="OAY35289.1"/>
    <property type="molecule type" value="Genomic_DNA"/>
</dbReference>
<keyword evidence="3 6" id="KW-0808">Transferase</keyword>
<comment type="similarity">
    <text evidence="2 6">Belongs to the thiolase-like superfamily. Chalcone/stilbene synthases family.</text>
</comment>
<evidence type="ECO:0000313" key="9">
    <source>
        <dbReference type="EMBL" id="OAY35289.1"/>
    </source>
</evidence>
<sequence>MDAFLVTYLLPILSIIFYICKESLKKRNQTCYMLHYECFKATDDRKLDAGSSAKIIRRNKNLGLEEFRFLLRTIVSSGIGEETYCPKNVMEGREQSPSLVDGYSELDEVIFNTLDRLFANTGVSPSDIDIVVTTVSLFTSFPSLTSRIINRYKMREDTKVYNLSGMGCSGSLVGIDLVQQLFRSSNQKYFAIVVSTECMGQRWYCGKEKSMMLSNVLFRSGGCSMLLTNNSCLKNRSILKLDYLVRTHLGSSDEAYNSCLEVEDELGYRGVHLSRNLQKVAAEALTLNLKVLLPKVLPLWEILRYVISSNFRNKATKKPNIGINLKTGIKHFCIHPGGRAIIDKVGESLGLNSYDLEPSRMALYRFGNTSSGGLWYELGYLEAKKRLKKGEKILMISLGAGFKCNNCVWEVMRNLEDANVWEDCIDRYPPNINVNPFLEKLSWITEECPDFAGLE</sequence>
<dbReference type="Gene3D" id="3.40.47.10">
    <property type="match status" value="1"/>
</dbReference>
<dbReference type="Proteomes" id="UP000091857">
    <property type="component" value="Chromosome 12"/>
</dbReference>
<dbReference type="GO" id="GO:0006633">
    <property type="term" value="P:fatty acid biosynthetic process"/>
    <property type="evidence" value="ECO:0007669"/>
    <property type="project" value="UniProtKB-UniPathway"/>
</dbReference>
<evidence type="ECO:0000256" key="2">
    <source>
        <dbReference type="ARBA" id="ARBA00005531"/>
    </source>
</evidence>
<dbReference type="OMA" id="YECFKAS"/>
<evidence type="ECO:0000259" key="8">
    <source>
        <dbReference type="Pfam" id="PF08541"/>
    </source>
</evidence>
<proteinExistence type="inferred from homology"/>
<accession>A0A2C9UUW0</accession>
<dbReference type="UniPathway" id="UPA00094"/>
<keyword evidence="10" id="KW-1185">Reference proteome</keyword>
<dbReference type="OrthoDB" id="329835at2759"/>
<dbReference type="InterPro" id="IPR012392">
    <property type="entry name" value="3-ktacl-CoA_syn"/>
</dbReference>
<dbReference type="GO" id="GO:0016020">
    <property type="term" value="C:membrane"/>
    <property type="evidence" value="ECO:0007669"/>
    <property type="project" value="InterPro"/>
</dbReference>
<feature type="domain" description="Beta-ketoacyl-[acyl-carrier-protein] synthase III C-terminal" evidence="8">
    <location>
        <begin position="328"/>
        <end position="410"/>
    </location>
</feature>
<dbReference type="InterPro" id="IPR013747">
    <property type="entry name" value="ACP_syn_III_C"/>
</dbReference>
<dbReference type="SUPFAM" id="SSF53901">
    <property type="entry name" value="Thiolase-like"/>
    <property type="match status" value="1"/>
</dbReference>
<dbReference type="InterPro" id="IPR016039">
    <property type="entry name" value="Thiolase-like"/>
</dbReference>
<evidence type="ECO:0000256" key="5">
    <source>
        <dbReference type="ARBA" id="ARBA00047375"/>
    </source>
</evidence>
<protein>
    <recommendedName>
        <fullName evidence="6">3-ketoacyl-CoA synthase</fullName>
        <ecNumber evidence="6">2.3.1.-</ecNumber>
    </recommendedName>
</protein>
<evidence type="ECO:0000256" key="1">
    <source>
        <dbReference type="ARBA" id="ARBA00005194"/>
    </source>
</evidence>
<dbReference type="PIRSF" id="PIRSF036417">
    <property type="entry name" value="3-ktacl-CoA_syn"/>
    <property type="match status" value="1"/>
</dbReference>
<name>A0A2C9UUW0_MANES</name>
<comment type="caution">
    <text evidence="9">The sequence shown here is derived from an EMBL/GenBank/DDBJ whole genome shotgun (WGS) entry which is preliminary data.</text>
</comment>
<keyword evidence="4 6" id="KW-0012">Acyltransferase</keyword>
<dbReference type="Pfam" id="PF08392">
    <property type="entry name" value="FAE1_CUT1_RppA"/>
    <property type="match status" value="1"/>
</dbReference>
<dbReference type="GO" id="GO:0009922">
    <property type="term" value="F:fatty acid elongase activity"/>
    <property type="evidence" value="ECO:0007669"/>
    <property type="project" value="UniProtKB-EC"/>
</dbReference>
<evidence type="ECO:0000259" key="7">
    <source>
        <dbReference type="Pfam" id="PF08392"/>
    </source>
</evidence>
<comment type="catalytic activity">
    <reaction evidence="5">
        <text>a very-long-chain acyl-CoA + malonyl-CoA + H(+) = a very-long-chain 3-oxoacyl-CoA + CO2 + CoA</text>
        <dbReference type="Rhea" id="RHEA:32727"/>
        <dbReference type="ChEBI" id="CHEBI:15378"/>
        <dbReference type="ChEBI" id="CHEBI:16526"/>
        <dbReference type="ChEBI" id="CHEBI:57287"/>
        <dbReference type="ChEBI" id="CHEBI:57384"/>
        <dbReference type="ChEBI" id="CHEBI:90725"/>
        <dbReference type="ChEBI" id="CHEBI:90736"/>
        <dbReference type="EC" id="2.3.1.199"/>
    </reaction>
</comment>
<comment type="pathway">
    <text evidence="1 6">Lipid metabolism; fatty acid biosynthesis.</text>
</comment>
<dbReference type="GO" id="GO:0009416">
    <property type="term" value="P:response to light stimulus"/>
    <property type="evidence" value="ECO:0007669"/>
    <property type="project" value="EnsemblPlants"/>
</dbReference>
<dbReference type="CDD" id="cd00831">
    <property type="entry name" value="CHS_like"/>
    <property type="match status" value="1"/>
</dbReference>
<organism evidence="9 10">
    <name type="scientific">Manihot esculenta</name>
    <name type="common">Cassava</name>
    <name type="synonym">Jatropha manihot</name>
    <dbReference type="NCBI Taxonomy" id="3983"/>
    <lineage>
        <taxon>Eukaryota</taxon>
        <taxon>Viridiplantae</taxon>
        <taxon>Streptophyta</taxon>
        <taxon>Embryophyta</taxon>
        <taxon>Tracheophyta</taxon>
        <taxon>Spermatophyta</taxon>
        <taxon>Magnoliopsida</taxon>
        <taxon>eudicotyledons</taxon>
        <taxon>Gunneridae</taxon>
        <taxon>Pentapetalae</taxon>
        <taxon>rosids</taxon>
        <taxon>fabids</taxon>
        <taxon>Malpighiales</taxon>
        <taxon>Euphorbiaceae</taxon>
        <taxon>Crotonoideae</taxon>
        <taxon>Manihoteae</taxon>
        <taxon>Manihot</taxon>
    </lineage>
</organism>
<evidence type="ECO:0000313" key="10">
    <source>
        <dbReference type="Proteomes" id="UP000091857"/>
    </source>
</evidence>
<dbReference type="STRING" id="3983.A0A2C9UUW0"/>
<gene>
    <name evidence="9" type="ORF">MANES_12G088100v8</name>
</gene>
<dbReference type="Pfam" id="PF08541">
    <property type="entry name" value="ACP_syn_III_C"/>
    <property type="match status" value="1"/>
</dbReference>
<dbReference type="InterPro" id="IPR013601">
    <property type="entry name" value="FAE1_typ3_polyketide_synth"/>
</dbReference>